<accession>A0ABD1N682</accession>
<dbReference type="Pfam" id="PF00580">
    <property type="entry name" value="UvrD-helicase"/>
    <property type="match status" value="1"/>
</dbReference>
<keyword evidence="3 5" id="KW-0347">Helicase</keyword>
<evidence type="ECO:0000256" key="4">
    <source>
        <dbReference type="ARBA" id="ARBA00022840"/>
    </source>
</evidence>
<dbReference type="Gene3D" id="3.40.50.300">
    <property type="entry name" value="P-loop containing nucleotide triphosphate hydrolases"/>
    <property type="match status" value="2"/>
</dbReference>
<keyword evidence="4 5" id="KW-0067">ATP-binding</keyword>
<proteinExistence type="predicted"/>
<feature type="region of interest" description="Disordered" evidence="6">
    <location>
        <begin position="1698"/>
        <end position="1755"/>
    </location>
</feature>
<feature type="domain" description="UvrD-like helicase ATP-binding" evidence="7">
    <location>
        <begin position="26"/>
        <end position="419"/>
    </location>
</feature>
<name>A0ABD1N682_9FABA</name>
<dbReference type="PROSITE" id="PS51198">
    <property type="entry name" value="UVRD_HELICASE_ATP_BIND"/>
    <property type="match status" value="1"/>
</dbReference>
<reference evidence="8 9" key="1">
    <citation type="submission" date="2024-08" db="EMBL/GenBank/DDBJ databases">
        <title>Insights into the chromosomal genome structure of Flemingia macrophylla.</title>
        <authorList>
            <person name="Ding Y."/>
            <person name="Zhao Y."/>
            <person name="Bi W."/>
            <person name="Wu M."/>
            <person name="Zhao G."/>
            <person name="Gong Y."/>
            <person name="Li W."/>
            <person name="Zhang P."/>
        </authorList>
    </citation>
    <scope>NUCLEOTIDE SEQUENCE [LARGE SCALE GENOMIC DNA]</scope>
    <source>
        <strain evidence="8">DYQJB</strain>
        <tissue evidence="8">Leaf</tissue>
    </source>
</reference>
<sequence length="1755" mass="200839">MKFYSLSSVVVSHLLSDRNSDELDLPFEVSDEEYEIILFPKSTFVLGRSGTGKTTVLTMKLFQKESMHHMAVEGIYAVFPCLNHDKKYEESPTVNDRPVLRQLFVTVSPKLCQAVKHHVERLKRFICGANFSAESSSIEDDIVDVDTSIQFKHIPDSFTNLPIDSYPLVITFQKFLMMLDGTVGDSYFERFSDLSSNHQNLGVRSVALETFIRRKEVTYDRFDSLYWPHFNSQHKRKLDSSRVFTEIISHIKGGVPAMESNEGKLSRDEYLSLSENRASSLSKQIREIIYDIYRSYEKMKKDKGDFDLADIVIDLHRRLRINKYEGDEMHFVYIDEVQDLTMNQIALFKHVCKNVDEGFVFCGDTAQTIARGIDFRFEDIKSLFYRKFVLESKGNTYNRGKMKAKTSEIFLLNQNFRTHAGVLKLSQSTIELLFRFFPHSIDVLKPETSLIYGEGPVVLECGSRKNAIITIFGNNGPVVGKIVGFGAEQVILVRDESARKEILDYVGKHALVLTILECKGLEFQDVLLYNFFGSSPLKNQWRVIYEYMKEQDMLEPTETKSFPNFSDSKHNLLCSELKQLYVAITRTRQRLWICENIEEYSRPMFDYWRKKGLVQFKELDGSLAQSMKVASSPEKWKSRGKKLYYQNNYEMATMCFERAGDSYWEQKSKAAGLRANAYRLRDLNPEDANVILREAAEIFDGIGMPESAAQCFSDLGDYERAGKLYLEKCQEPDLKRAGDCFYLAGCYEVAARVYARGSFFADCLNVCAKGGLFDIGLYYIQHRKQNENADNCILKSHELYTIEQNFLESCALNYLGRKDNRTMMKFVKAFHSMDLKRKFLQSLNLLDELLVLEEESGNFMEAANIAKMIGDVLHEVDLLGKAGKFKEAYELTLLYVLGNSLWSVGSKGWPLKHFTHKDELLSRALSFAKEESSSYAIASTEAEILSNKHKCMFEIVNHLKSSRTYGSVKGEILCLWKLLDAHFHLDSSKFVWLDDLFDDSAERMILNNQFSVDTLFHCWTCWKDNIVRIMESLPNFKSQDTLHHSCYGVFALSYLGVRKQTSTLNDIYILLNPEANWLTKLGDKFLQKKGRLVSVDVHDLVSAAQSYWSLQLLSVGMEVLRILEILYKFSINKDRSEFCQFRSLLLIYEVSKFLLESKFFNFSQGSLTTLQKFYRNPIDCSLRYLVPLDWGKSLIKGMVSLRTTKTCQDLVQDVINESINQNDKHRMTYGKIGRMIVMILGTPNLKSELFMKILTRFEDNPAWKEFISSLQSISAQGNSQVDGAVQERQYMFNLYEALRYTYSVNWVSEVDYISPSCVMYLLDRLLLLTSCSRGFIFATKSSFVEWIIHQDENSLANLNLLTDVQPSVEHVHKFIFDVIDDLLYDDNGTKSWIRQSNPVVEDYFPLFVLRLVVSLCLLHLSSGMCLELLCNLLKKNYLMSCLPPEFCDVLKRGRNQLGLKVFAEAFKLIDNPLVVARFCNTSLEILCPDAVCVDLTICQRKLILEVLFPSRVDSVDEDTAALVEASDSPSKEFPPTSCSSFPNKSWVSIPDQTSDSGVKNDVNMSVNGDSFWVVLENLRLAIDELCVDDKLLPNFTMIMDTLNTWIERLSCFIRGSLSQNPGNIIEDKNEMEGLVSLLDEMKQLSSALTVRFKIGDAVIENHSLVEELCRRILSRRTKVGPILNQLFLLSMKNSNAECEPSQATPAVANDEPEKNDLEESEARGSKNSTGSINLGNGDTKENNPKGKKNKNKGKK</sequence>
<keyword evidence="2 5" id="KW-0378">Hydrolase</keyword>
<feature type="binding site" evidence="5">
    <location>
        <begin position="47"/>
        <end position="54"/>
    </location>
    <ligand>
        <name>ATP</name>
        <dbReference type="ChEBI" id="CHEBI:30616"/>
    </ligand>
</feature>
<keyword evidence="1 5" id="KW-0547">Nucleotide-binding</keyword>
<evidence type="ECO:0000313" key="8">
    <source>
        <dbReference type="EMBL" id="KAL2343585.1"/>
    </source>
</evidence>
<dbReference type="EMBL" id="JBGMDY010000002">
    <property type="protein sequence ID" value="KAL2343585.1"/>
    <property type="molecule type" value="Genomic_DNA"/>
</dbReference>
<feature type="compositionally biased region" description="Polar residues" evidence="6">
    <location>
        <begin position="1725"/>
        <end position="1736"/>
    </location>
</feature>
<evidence type="ECO:0000256" key="3">
    <source>
        <dbReference type="ARBA" id="ARBA00022806"/>
    </source>
</evidence>
<dbReference type="PANTHER" id="PTHR21529:SF4">
    <property type="entry name" value="TPR AND ANKYRIN REPEAT-CONTAINING PROTEIN 1"/>
    <property type="match status" value="1"/>
</dbReference>
<dbReference type="GO" id="GO:0005524">
    <property type="term" value="F:ATP binding"/>
    <property type="evidence" value="ECO:0007669"/>
    <property type="project" value="UniProtKB-UniRule"/>
</dbReference>
<evidence type="ECO:0000259" key="7">
    <source>
        <dbReference type="PROSITE" id="PS51198"/>
    </source>
</evidence>
<dbReference type="GO" id="GO:0016787">
    <property type="term" value="F:hydrolase activity"/>
    <property type="evidence" value="ECO:0007669"/>
    <property type="project" value="UniProtKB-UniRule"/>
</dbReference>
<dbReference type="GO" id="GO:0004386">
    <property type="term" value="F:helicase activity"/>
    <property type="evidence" value="ECO:0007669"/>
    <property type="project" value="UniProtKB-UniRule"/>
</dbReference>
<dbReference type="PANTHER" id="PTHR21529">
    <property type="entry name" value="MAMMARY TURMOR VIRUS RECEPTOR HOMOLOG 1, 2 MTVR1, 2"/>
    <property type="match status" value="1"/>
</dbReference>
<dbReference type="SUPFAM" id="SSF52540">
    <property type="entry name" value="P-loop containing nucleoside triphosphate hydrolases"/>
    <property type="match status" value="1"/>
</dbReference>
<comment type="caution">
    <text evidence="8">The sequence shown here is derived from an EMBL/GenBank/DDBJ whole genome shotgun (WGS) entry which is preliminary data.</text>
</comment>
<keyword evidence="9" id="KW-1185">Reference proteome</keyword>
<dbReference type="Proteomes" id="UP001603857">
    <property type="component" value="Unassembled WGS sequence"/>
</dbReference>
<evidence type="ECO:0000256" key="5">
    <source>
        <dbReference type="PROSITE-ProRule" id="PRU00560"/>
    </source>
</evidence>
<feature type="compositionally biased region" description="Basic residues" evidence="6">
    <location>
        <begin position="1745"/>
        <end position="1755"/>
    </location>
</feature>
<protein>
    <recommendedName>
        <fullName evidence="7">UvrD-like helicase ATP-binding domain-containing protein</fullName>
    </recommendedName>
</protein>
<evidence type="ECO:0000256" key="6">
    <source>
        <dbReference type="SAM" id="MobiDB-lite"/>
    </source>
</evidence>
<dbReference type="InterPro" id="IPR014016">
    <property type="entry name" value="UvrD-like_ATP-bd"/>
</dbReference>
<dbReference type="InterPro" id="IPR027417">
    <property type="entry name" value="P-loop_NTPase"/>
</dbReference>
<gene>
    <name evidence="8" type="ORF">Fmac_004870</name>
</gene>
<evidence type="ECO:0000256" key="2">
    <source>
        <dbReference type="ARBA" id="ARBA00022801"/>
    </source>
</evidence>
<evidence type="ECO:0000313" key="9">
    <source>
        <dbReference type="Proteomes" id="UP001603857"/>
    </source>
</evidence>
<organism evidence="8 9">
    <name type="scientific">Flemingia macrophylla</name>
    <dbReference type="NCBI Taxonomy" id="520843"/>
    <lineage>
        <taxon>Eukaryota</taxon>
        <taxon>Viridiplantae</taxon>
        <taxon>Streptophyta</taxon>
        <taxon>Embryophyta</taxon>
        <taxon>Tracheophyta</taxon>
        <taxon>Spermatophyta</taxon>
        <taxon>Magnoliopsida</taxon>
        <taxon>eudicotyledons</taxon>
        <taxon>Gunneridae</taxon>
        <taxon>Pentapetalae</taxon>
        <taxon>rosids</taxon>
        <taxon>fabids</taxon>
        <taxon>Fabales</taxon>
        <taxon>Fabaceae</taxon>
        <taxon>Papilionoideae</taxon>
        <taxon>50 kb inversion clade</taxon>
        <taxon>NPAAA clade</taxon>
        <taxon>indigoferoid/millettioid clade</taxon>
        <taxon>Phaseoleae</taxon>
        <taxon>Flemingia</taxon>
    </lineage>
</organism>
<evidence type="ECO:0000256" key="1">
    <source>
        <dbReference type="ARBA" id="ARBA00022741"/>
    </source>
</evidence>
<feature type="compositionally biased region" description="Basic and acidic residues" evidence="6">
    <location>
        <begin position="1711"/>
        <end position="1724"/>
    </location>
</feature>
<dbReference type="InterPro" id="IPR039904">
    <property type="entry name" value="TRANK1"/>
</dbReference>